<keyword evidence="1" id="KW-1185">Reference proteome</keyword>
<accession>A0AC58SAE9</accession>
<name>A0AC58SAE9_TOBAC</name>
<dbReference type="RefSeq" id="XP_075081962.1">
    <property type="nucleotide sequence ID" value="XM_075225861.1"/>
</dbReference>
<protein>
    <submittedName>
        <fullName evidence="2">Uncharacterized protein LOC107762034</fullName>
    </submittedName>
</protein>
<reference evidence="1" key="1">
    <citation type="journal article" date="2014" name="Nat. Commun.">
        <title>The tobacco genome sequence and its comparison with those of tomato and potato.</title>
        <authorList>
            <person name="Sierro N."/>
            <person name="Battey J.N."/>
            <person name="Ouadi S."/>
            <person name="Bakaher N."/>
            <person name="Bovet L."/>
            <person name="Willig A."/>
            <person name="Goepfert S."/>
            <person name="Peitsch M.C."/>
            <person name="Ivanov N.V."/>
        </authorList>
    </citation>
    <scope>NUCLEOTIDE SEQUENCE [LARGE SCALE GENOMIC DNA]</scope>
</reference>
<evidence type="ECO:0000313" key="1">
    <source>
        <dbReference type="Proteomes" id="UP000790787"/>
    </source>
</evidence>
<evidence type="ECO:0000313" key="2">
    <source>
        <dbReference type="RefSeq" id="XP_075081962.1"/>
    </source>
</evidence>
<sequence>MEHLKNQYQKQTSNVYIVAEEVKVKVEAESSIETNSSKERETNEEEVNFNPRNPQKYIGVRKRPWGKFAAEIRDSTRNGIRVWLGTFDTAEEAAMAYDQAAFSMRGAQTCLNFPVEKVRESLQKMECSYLKDGLMSPAAALKEKNKKRNSSTSRKEGKKKQVNIKEEEEEEENVLIFEDLGPDLLDELLSQNSSCSPPLMEHLKNQYQKQTSNVYIVAEEVKVKVEAESSIETNSSKERETNEEEVNFNPRNPQKYIGVRKRPWGKFAAEIRDSTRNGIRVWLGTFDTAEEAAMAYDQAAFSMRGAQTCLNFPVEKVRESLQKMECSYLKDGLMSPAAALKEKNKKRNSSTSRKEGKKKQVNIKEEEEEEENVLIFEDLGPDLLDELLSQNSSCSNY</sequence>
<dbReference type="Proteomes" id="UP000790787">
    <property type="component" value="Chromosome 11"/>
</dbReference>
<proteinExistence type="predicted"/>
<gene>
    <name evidence="2" type="primary">LOC107762034</name>
</gene>
<reference evidence="2" key="2">
    <citation type="submission" date="2025-08" db="UniProtKB">
        <authorList>
            <consortium name="RefSeq"/>
        </authorList>
    </citation>
    <scope>IDENTIFICATION</scope>
    <source>
        <tissue evidence="2">Leaf</tissue>
    </source>
</reference>
<organism evidence="1 2">
    <name type="scientific">Nicotiana tabacum</name>
    <name type="common">Common tobacco</name>
    <dbReference type="NCBI Taxonomy" id="4097"/>
    <lineage>
        <taxon>Eukaryota</taxon>
        <taxon>Viridiplantae</taxon>
        <taxon>Streptophyta</taxon>
        <taxon>Embryophyta</taxon>
        <taxon>Tracheophyta</taxon>
        <taxon>Spermatophyta</taxon>
        <taxon>Magnoliopsida</taxon>
        <taxon>eudicotyledons</taxon>
        <taxon>Gunneridae</taxon>
        <taxon>Pentapetalae</taxon>
        <taxon>asterids</taxon>
        <taxon>lamiids</taxon>
        <taxon>Solanales</taxon>
        <taxon>Solanaceae</taxon>
        <taxon>Nicotianoideae</taxon>
        <taxon>Nicotianeae</taxon>
        <taxon>Nicotiana</taxon>
    </lineage>
</organism>